<evidence type="ECO:0000313" key="8">
    <source>
        <dbReference type="Proteomes" id="UP000327458"/>
    </source>
</evidence>
<dbReference type="Pfam" id="PF04023">
    <property type="entry name" value="FeoA"/>
    <property type="match status" value="1"/>
</dbReference>
<gene>
    <name evidence="6" type="ORF">EKD02_01730</name>
    <name evidence="4" type="ORF">FP507_09590</name>
    <name evidence="5" type="ORF">GJ685_04080</name>
</gene>
<dbReference type="InterPro" id="IPR052713">
    <property type="entry name" value="FeoA"/>
</dbReference>
<feature type="domain" description="Ferrous iron transporter FeoA-like" evidence="3">
    <location>
        <begin position="1"/>
        <end position="73"/>
    </location>
</feature>
<dbReference type="EMBL" id="RXYK01000002">
    <property type="protein sequence ID" value="RTY39421.1"/>
    <property type="molecule type" value="Genomic_DNA"/>
</dbReference>
<evidence type="ECO:0000313" key="9">
    <source>
        <dbReference type="Proteomes" id="UP000489351"/>
    </source>
</evidence>
<evidence type="ECO:0000313" key="4">
    <source>
        <dbReference type="EMBL" id="KAA6233251.1"/>
    </source>
</evidence>
<dbReference type="InterPro" id="IPR038157">
    <property type="entry name" value="FeoA_core_dom"/>
</dbReference>
<dbReference type="Proteomes" id="UP000279908">
    <property type="component" value="Unassembled WGS sequence"/>
</dbReference>
<dbReference type="RefSeq" id="WP_011890949.1">
    <property type="nucleotide sequence ID" value="NZ_CP041698.1"/>
</dbReference>
<proteinExistence type="predicted"/>
<protein>
    <submittedName>
        <fullName evidence="6">Ferrous iron transport protein A</fullName>
    </submittedName>
</protein>
<dbReference type="InterPro" id="IPR007167">
    <property type="entry name" value="Fe-transptr_FeoA-like"/>
</dbReference>
<dbReference type="EMBL" id="VMRG01000001">
    <property type="protein sequence ID" value="KAA6233251.1"/>
    <property type="molecule type" value="Genomic_DNA"/>
</dbReference>
<keyword evidence="9" id="KW-1185">Reference proteome</keyword>
<dbReference type="SMART" id="SM00899">
    <property type="entry name" value="FeoA"/>
    <property type="match status" value="1"/>
</dbReference>
<dbReference type="Proteomes" id="UP000489351">
    <property type="component" value="Unassembled WGS sequence"/>
</dbReference>
<dbReference type="InterPro" id="IPR008988">
    <property type="entry name" value="Transcriptional_repressor_C"/>
</dbReference>
<evidence type="ECO:0000256" key="1">
    <source>
        <dbReference type="ARBA" id="ARBA00023004"/>
    </source>
</evidence>
<dbReference type="SUPFAM" id="SSF50037">
    <property type="entry name" value="C-terminal domain of transcriptional repressors"/>
    <property type="match status" value="1"/>
</dbReference>
<dbReference type="Gene3D" id="2.30.30.90">
    <property type="match status" value="1"/>
</dbReference>
<dbReference type="PANTHER" id="PTHR42954">
    <property type="entry name" value="FE(2+) TRANSPORT PROTEIN A"/>
    <property type="match status" value="1"/>
</dbReference>
<reference evidence="4 8" key="2">
    <citation type="submission" date="2019-07" db="EMBL/GenBank/DDBJ databases">
        <title>Draft genome Sequence of Chlorobium phaeovibrioides sp. strain PhvTcv-s14, from the Phylum Chlorobi.</title>
        <authorList>
            <person name="Babenko V."/>
            <person name="Boldyreva D."/>
            <person name="Kanygina A."/>
            <person name="Selezneva O."/>
            <person name="Akopiyan T."/>
            <person name="Lunina O."/>
        </authorList>
    </citation>
    <scope>NUCLEOTIDE SEQUENCE [LARGE SCALE GENOMIC DNA]</scope>
    <source>
        <strain evidence="4 8">GrTcv12</strain>
    </source>
</reference>
<dbReference type="PANTHER" id="PTHR42954:SF2">
    <property type="entry name" value="FE(2+) TRANSPORT PROTEIN A"/>
    <property type="match status" value="1"/>
</dbReference>
<evidence type="ECO:0000313" key="7">
    <source>
        <dbReference type="Proteomes" id="UP000279908"/>
    </source>
</evidence>
<name>A0A3S0L2L9_CHLPH</name>
<organism evidence="6 7">
    <name type="scientific">Chlorobium phaeovibrioides</name>
    <dbReference type="NCBI Taxonomy" id="1094"/>
    <lineage>
        <taxon>Bacteria</taxon>
        <taxon>Pseudomonadati</taxon>
        <taxon>Chlorobiota</taxon>
        <taxon>Chlorobiia</taxon>
        <taxon>Chlorobiales</taxon>
        <taxon>Chlorobiaceae</taxon>
        <taxon>Chlorobium/Pelodictyon group</taxon>
        <taxon>Chlorobium</taxon>
    </lineage>
</organism>
<evidence type="ECO:0000313" key="5">
    <source>
        <dbReference type="EMBL" id="MWV54243.1"/>
    </source>
</evidence>
<reference evidence="6 7" key="1">
    <citation type="submission" date="2018-12" db="EMBL/GenBank/DDBJ databases">
        <authorList>
            <person name="Lunina O.N."/>
            <person name="Grouzdev D.S."/>
            <person name="Gorlenko V.M."/>
            <person name="Savvichev A.S."/>
        </authorList>
    </citation>
    <scope>NUCLEOTIDE SEQUENCE [LARGE SCALE GENOMIC DNA]</scope>
    <source>
        <strain evidence="6 7">BrKhr-17</strain>
    </source>
</reference>
<evidence type="ECO:0000313" key="6">
    <source>
        <dbReference type="EMBL" id="RTY39421.1"/>
    </source>
</evidence>
<evidence type="ECO:0000256" key="2">
    <source>
        <dbReference type="SAM" id="MobiDB-lite"/>
    </source>
</evidence>
<feature type="region of interest" description="Disordered" evidence="2">
    <location>
        <begin position="72"/>
        <end position="97"/>
    </location>
</feature>
<evidence type="ECO:0000259" key="3">
    <source>
        <dbReference type="SMART" id="SM00899"/>
    </source>
</evidence>
<comment type="caution">
    <text evidence="6">The sequence shown here is derived from an EMBL/GenBank/DDBJ whole genome shotgun (WGS) entry which is preliminary data.</text>
</comment>
<dbReference type="EMBL" id="WUBZ01000009">
    <property type="protein sequence ID" value="MWV54243.1"/>
    <property type="molecule type" value="Genomic_DNA"/>
</dbReference>
<dbReference type="Proteomes" id="UP000327458">
    <property type="component" value="Unassembled WGS sequence"/>
</dbReference>
<keyword evidence="1" id="KW-0408">Iron</keyword>
<sequence>MRLSDMEIGDKGEVTGLKVEGAVRRRIMDMGLIKGTRFKVLRVAPLGDPMEIFFKGLYLTLRRQEAEGVMVQRNGGVGDGSPMSGGQRNRWQWGARP</sequence>
<accession>A0A3S0L2L9</accession>
<dbReference type="GO" id="GO:0046914">
    <property type="term" value="F:transition metal ion binding"/>
    <property type="evidence" value="ECO:0007669"/>
    <property type="project" value="InterPro"/>
</dbReference>
<dbReference type="OMA" id="HIMDMGI"/>
<dbReference type="AlphaFoldDB" id="A0A3S0L2L9"/>
<reference evidence="5 9" key="3">
    <citation type="submission" date="2019-11" db="EMBL/GenBank/DDBJ databases">
        <title>Green- and brown-colored morphotypes of Chlorobia in the stratified aquatic ecosystems of Kandalaksha Gulf (White Sea): A model for study of the accessory genome evolution.</title>
        <authorList>
            <person name="Grouzdev D.S."/>
        </authorList>
    </citation>
    <scope>NUCLEOTIDE SEQUENCE [LARGE SCALE GENOMIC DNA]</scope>
    <source>
        <strain evidence="5 9">ZM</strain>
    </source>
</reference>